<accession>A0A0B7A435</accession>
<evidence type="ECO:0000313" key="1">
    <source>
        <dbReference type="EMBL" id="CEK75392.1"/>
    </source>
</evidence>
<feature type="non-terminal residue" evidence="1">
    <location>
        <position position="53"/>
    </location>
</feature>
<proteinExistence type="predicted"/>
<sequence>MLVNLSTLEVISANQEVQMRILMPGLGRFDNSYPAHSVEVHCHLYENKAQDIQ</sequence>
<organism evidence="1">
    <name type="scientific">Arion vulgaris</name>
    <dbReference type="NCBI Taxonomy" id="1028688"/>
    <lineage>
        <taxon>Eukaryota</taxon>
        <taxon>Metazoa</taxon>
        <taxon>Spiralia</taxon>
        <taxon>Lophotrochozoa</taxon>
        <taxon>Mollusca</taxon>
        <taxon>Gastropoda</taxon>
        <taxon>Heterobranchia</taxon>
        <taxon>Euthyneura</taxon>
        <taxon>Panpulmonata</taxon>
        <taxon>Eupulmonata</taxon>
        <taxon>Stylommatophora</taxon>
        <taxon>Helicina</taxon>
        <taxon>Arionoidea</taxon>
        <taxon>Arionidae</taxon>
        <taxon>Arion</taxon>
    </lineage>
</organism>
<dbReference type="EMBL" id="HACG01028527">
    <property type="protein sequence ID" value="CEK75392.1"/>
    <property type="molecule type" value="Transcribed_RNA"/>
</dbReference>
<protein>
    <submittedName>
        <fullName evidence="1">Uncharacterized protein</fullName>
    </submittedName>
</protein>
<name>A0A0B7A435_9EUPU</name>
<reference evidence="1" key="1">
    <citation type="submission" date="2014-12" db="EMBL/GenBank/DDBJ databases">
        <title>Insight into the proteome of Arion vulgaris.</title>
        <authorList>
            <person name="Aradska J."/>
            <person name="Bulat T."/>
            <person name="Smidak R."/>
            <person name="Sarate P."/>
            <person name="Gangsoo J."/>
            <person name="Sialana F."/>
            <person name="Bilban M."/>
            <person name="Lubec G."/>
        </authorList>
    </citation>
    <scope>NUCLEOTIDE SEQUENCE</scope>
    <source>
        <tissue evidence="1">Skin</tissue>
    </source>
</reference>
<dbReference type="AlphaFoldDB" id="A0A0B7A435"/>
<gene>
    <name evidence="1" type="primary">ORF95333</name>
</gene>